<evidence type="ECO:0000313" key="3">
    <source>
        <dbReference type="Proteomes" id="UP000652013"/>
    </source>
</evidence>
<keyword evidence="3" id="KW-1185">Reference proteome</keyword>
<evidence type="ECO:0000313" key="2">
    <source>
        <dbReference type="EMBL" id="GIJ06401.1"/>
    </source>
</evidence>
<reference evidence="2" key="1">
    <citation type="submission" date="2021-01" db="EMBL/GenBank/DDBJ databases">
        <title>Whole genome shotgun sequence of Spirilliplanes yamanashiensis NBRC 15828.</title>
        <authorList>
            <person name="Komaki H."/>
            <person name="Tamura T."/>
        </authorList>
    </citation>
    <scope>NUCLEOTIDE SEQUENCE</scope>
    <source>
        <strain evidence="2">NBRC 15828</strain>
    </source>
</reference>
<proteinExistence type="predicted"/>
<dbReference type="Pfam" id="PF12728">
    <property type="entry name" value="HTH_17"/>
    <property type="match status" value="1"/>
</dbReference>
<name>A0A8J4DLW9_9ACTN</name>
<sequence length="71" mass="8134">METTSSRLLTHDETAAFLHISPWTLHYLCMHGRGPRRYRVGKHRRYDPADVLAWLRTTQTDASGARPGTGR</sequence>
<evidence type="ECO:0000259" key="1">
    <source>
        <dbReference type="Pfam" id="PF12728"/>
    </source>
</evidence>
<dbReference type="InterPro" id="IPR041657">
    <property type="entry name" value="HTH_17"/>
</dbReference>
<protein>
    <recommendedName>
        <fullName evidence="1">Helix-turn-helix domain-containing protein</fullName>
    </recommendedName>
</protein>
<dbReference type="SUPFAM" id="SSF46955">
    <property type="entry name" value="Putative DNA-binding domain"/>
    <property type="match status" value="1"/>
</dbReference>
<gene>
    <name evidence="2" type="ORF">Sya03_57530</name>
</gene>
<dbReference type="EMBL" id="BOOY01000041">
    <property type="protein sequence ID" value="GIJ06401.1"/>
    <property type="molecule type" value="Genomic_DNA"/>
</dbReference>
<comment type="caution">
    <text evidence="2">The sequence shown here is derived from an EMBL/GenBank/DDBJ whole genome shotgun (WGS) entry which is preliminary data.</text>
</comment>
<organism evidence="2 3">
    <name type="scientific">Spirilliplanes yamanashiensis</name>
    <dbReference type="NCBI Taxonomy" id="42233"/>
    <lineage>
        <taxon>Bacteria</taxon>
        <taxon>Bacillati</taxon>
        <taxon>Actinomycetota</taxon>
        <taxon>Actinomycetes</taxon>
        <taxon>Micromonosporales</taxon>
        <taxon>Micromonosporaceae</taxon>
        <taxon>Spirilliplanes</taxon>
    </lineage>
</organism>
<dbReference type="RefSeq" id="WP_203941581.1">
    <property type="nucleotide sequence ID" value="NZ_BAAAGJ010000013.1"/>
</dbReference>
<dbReference type="InterPro" id="IPR009061">
    <property type="entry name" value="DNA-bd_dom_put_sf"/>
</dbReference>
<feature type="domain" description="Helix-turn-helix" evidence="1">
    <location>
        <begin position="8"/>
        <end position="57"/>
    </location>
</feature>
<dbReference type="Proteomes" id="UP000652013">
    <property type="component" value="Unassembled WGS sequence"/>
</dbReference>
<accession>A0A8J4DLW9</accession>
<dbReference type="AlphaFoldDB" id="A0A8J4DLW9"/>